<dbReference type="CDD" id="cd05388">
    <property type="entry name" value="CobB_N"/>
    <property type="match status" value="1"/>
</dbReference>
<keyword evidence="11" id="KW-1185">Reference proteome</keyword>
<dbReference type="InterPro" id="IPR004484">
    <property type="entry name" value="CbiA/CobB_synth"/>
</dbReference>
<feature type="active site" description="Nucleophile" evidence="7">
    <location>
        <position position="353"/>
    </location>
</feature>
<feature type="domain" description="CobQ/CobB/MinD/ParA nucleotide binding" evidence="8">
    <location>
        <begin position="8"/>
        <end position="202"/>
    </location>
</feature>
<evidence type="ECO:0000256" key="4">
    <source>
        <dbReference type="ARBA" id="ARBA00022840"/>
    </source>
</evidence>
<keyword evidence="3 7" id="KW-0547">Nucleotide-binding</keyword>
<dbReference type="PANTHER" id="PTHR43873">
    <property type="entry name" value="COBYRINATE A,C-DIAMIDE SYNTHASE"/>
    <property type="match status" value="1"/>
</dbReference>
<comment type="domain">
    <text evidence="7">Comprises of two domains. The C-terminal domain contains the binding site for glutamine and catalyzes the hydrolysis of this substrate to glutamate and ammonia. The N-terminal domain is anticipated to bind ATP and hydrogenobyrinate and catalyzes the ultimate synthesis of the diamide product. The ammonia produced via the glutaminase domain is probably translocated to the adjacent domain via a molecular tunnel, where it reacts with an activated intermediate.</text>
</comment>
<keyword evidence="7" id="KW-0169">Cobalamin biosynthesis</keyword>
<dbReference type="HAMAP" id="MF_00027">
    <property type="entry name" value="CobB_CbiA"/>
    <property type="match status" value="1"/>
</dbReference>
<dbReference type="GO" id="GO:0009236">
    <property type="term" value="P:cobalamin biosynthetic process"/>
    <property type="evidence" value="ECO:0007669"/>
    <property type="project" value="UniProtKB-UniRule"/>
</dbReference>
<dbReference type="NCBIfam" id="NF002204">
    <property type="entry name" value="PRK01077.1"/>
    <property type="match status" value="1"/>
</dbReference>
<sequence length="472" mass="49140">MSLTIPRLVVAGTHSGVGKTTVATGLMAAFADRGRRVTSFKVGPDFIDPSYHRLATGRPARNLDAVLSGADRLAPLFAHGARDADIAVVEGVMGLFDGAARPLPEAGDTGPGAPASTAHVARLLDAPIVLVVDAGALSTSVAAIVHGFVSFDPALRVAGVVCNRVGSERHAQLLAEALDPLGVPMLGTLPVDERIAAPSKHLGLVPAAERDADARRAVGSLGQRLAERLDLERVERIAADAPPVHDPAWDPAEAVDGEVPHERAPGPAPRVAVAGGPAFTFTYPEHRELLAAAGADVLDVDPVRDPRLPEGTDALVVGGGFPETYADELSANATLRAEVAALAARDAPILAECGGLLYLARALDGREMCGVLPAEAAMTEKLVLGYREATAATDSVAWHAGERSRGHEFHRTRIAPGVGAQPAWHLDDRPEGFVAGSVHASYLHTHWSATPAVAARVMRGARARGGRRRVAP</sequence>
<dbReference type="InterPro" id="IPR027417">
    <property type="entry name" value="P-loop_NTPase"/>
</dbReference>
<dbReference type="NCBIfam" id="TIGR00379">
    <property type="entry name" value="cobB"/>
    <property type="match status" value="1"/>
</dbReference>
<dbReference type="InterPro" id="IPR002586">
    <property type="entry name" value="CobQ/CobB/MinD/ParA_Nub-bd_dom"/>
</dbReference>
<evidence type="ECO:0000256" key="6">
    <source>
        <dbReference type="ARBA" id="ARBA00022962"/>
    </source>
</evidence>
<feature type="site" description="Increases nucleophilicity of active site Cys" evidence="7">
    <location>
        <position position="444"/>
    </location>
</feature>
<dbReference type="GO" id="GO:0005524">
    <property type="term" value="F:ATP binding"/>
    <property type="evidence" value="ECO:0007669"/>
    <property type="project" value="UniProtKB-UniRule"/>
</dbReference>
<dbReference type="Gene3D" id="3.40.50.880">
    <property type="match status" value="1"/>
</dbReference>
<dbReference type="InterPro" id="IPR011698">
    <property type="entry name" value="GATase_3"/>
</dbReference>
<comment type="pathway">
    <text evidence="7">Cofactor biosynthesis; adenosylcobalamin biosynthesis; cob(II)yrinate a,c-diamide from precorrin-2 (aerobic route): step 9/10.</text>
</comment>
<dbReference type="InterPro" id="IPR029062">
    <property type="entry name" value="Class_I_gatase-like"/>
</dbReference>
<evidence type="ECO:0000313" key="11">
    <source>
        <dbReference type="Proteomes" id="UP000291469"/>
    </source>
</evidence>
<evidence type="ECO:0000256" key="3">
    <source>
        <dbReference type="ARBA" id="ARBA00022741"/>
    </source>
</evidence>
<comment type="similarity">
    <text evidence="7">Belongs to the CobB/CbiA family.</text>
</comment>
<dbReference type="SUPFAM" id="SSF52540">
    <property type="entry name" value="P-loop containing nucleoside triphosphate hydrolases"/>
    <property type="match status" value="1"/>
</dbReference>
<keyword evidence="2 7" id="KW-0436">Ligase</keyword>
<dbReference type="RefSeq" id="WP_131154817.1">
    <property type="nucleotide sequence ID" value="NZ_CP036402.1"/>
</dbReference>
<dbReference type="Pfam" id="PF07685">
    <property type="entry name" value="GATase_3"/>
    <property type="match status" value="1"/>
</dbReference>
<protein>
    <recommendedName>
        <fullName evidence="7">Hydrogenobyrinate a,c-diamide synthase</fullName>
        <ecNumber evidence="7">6.3.5.9</ecNumber>
    </recommendedName>
    <alternativeName>
        <fullName evidence="7">Hydrogenobyrinic acid a,c-diamide synthase</fullName>
    </alternativeName>
</protein>
<evidence type="ECO:0000256" key="1">
    <source>
        <dbReference type="ARBA" id="ARBA00001946"/>
    </source>
</evidence>
<dbReference type="EC" id="6.3.5.9" evidence="7"/>
<dbReference type="KEGG" id="erz:ER308_09795"/>
<evidence type="ECO:0000256" key="2">
    <source>
        <dbReference type="ARBA" id="ARBA00022598"/>
    </source>
</evidence>
<dbReference type="OrthoDB" id="9764035at2"/>
<evidence type="ECO:0000313" key="10">
    <source>
        <dbReference type="EMBL" id="QBI19820.1"/>
    </source>
</evidence>
<reference evidence="10 11" key="1">
    <citation type="submission" date="2019-01" db="EMBL/GenBank/DDBJ databases">
        <title>Egibacter rhizosphaerae EGI 80759T.</title>
        <authorList>
            <person name="Chen D.-D."/>
            <person name="Tian Y."/>
            <person name="Jiao J.-Y."/>
            <person name="Zhang X.-T."/>
            <person name="Zhang Y.-G."/>
            <person name="Zhang Y."/>
            <person name="Xiao M."/>
            <person name="Shu W.-S."/>
            <person name="Li W.-J."/>
        </authorList>
    </citation>
    <scope>NUCLEOTIDE SEQUENCE [LARGE SCALE GENOMIC DNA]</scope>
    <source>
        <strain evidence="10 11">EGI 80759</strain>
    </source>
</reference>
<dbReference type="UniPathway" id="UPA00148">
    <property type="reaction ID" value="UER00220"/>
</dbReference>
<dbReference type="CDD" id="cd03130">
    <property type="entry name" value="GATase1_CobB"/>
    <property type="match status" value="1"/>
</dbReference>
<feature type="domain" description="CobB/CobQ-like glutamine amidotransferase" evidence="9">
    <location>
        <begin position="270"/>
        <end position="449"/>
    </location>
</feature>
<dbReference type="AlphaFoldDB" id="A0A411YF27"/>
<comment type="function">
    <text evidence="7">Catalyzes the ATP-dependent amidation of the two carboxylate groups at positions a and c of hydrogenobyrinate, using either L-glutamine or ammonia as the nitrogen source.</text>
</comment>
<organism evidence="10 11">
    <name type="scientific">Egibacter rhizosphaerae</name>
    <dbReference type="NCBI Taxonomy" id="1670831"/>
    <lineage>
        <taxon>Bacteria</taxon>
        <taxon>Bacillati</taxon>
        <taxon>Actinomycetota</taxon>
        <taxon>Nitriliruptoria</taxon>
        <taxon>Egibacterales</taxon>
        <taxon>Egibacteraceae</taxon>
        <taxon>Egibacter</taxon>
    </lineage>
</organism>
<comment type="miscellaneous">
    <text evidence="7">The a and c carboxylates of hydrogenobyrinate are activated for nucleophilic attack via formation of a phosphorylated intermediate by ATP. CobB catalyzes first the amidation of the c-carboxylate, and then that of the a-carboxylate.</text>
</comment>
<evidence type="ECO:0000259" key="9">
    <source>
        <dbReference type="Pfam" id="PF07685"/>
    </source>
</evidence>
<dbReference type="Proteomes" id="UP000291469">
    <property type="component" value="Chromosome"/>
</dbReference>
<gene>
    <name evidence="7" type="primary">cobB</name>
    <name evidence="10" type="ORF">ER308_09795</name>
</gene>
<dbReference type="PROSITE" id="PS51274">
    <property type="entry name" value="GATASE_COBBQ"/>
    <property type="match status" value="1"/>
</dbReference>
<dbReference type="Gene3D" id="3.40.50.300">
    <property type="entry name" value="P-loop containing nucleotide triphosphate hydrolases"/>
    <property type="match status" value="2"/>
</dbReference>
<comment type="cofactor">
    <cofactor evidence="1 7">
        <name>Mg(2+)</name>
        <dbReference type="ChEBI" id="CHEBI:18420"/>
    </cofactor>
</comment>
<proteinExistence type="inferred from homology"/>
<dbReference type="EMBL" id="CP036402">
    <property type="protein sequence ID" value="QBI19820.1"/>
    <property type="molecule type" value="Genomic_DNA"/>
</dbReference>
<comment type="catalytic activity">
    <reaction evidence="7">
        <text>hydrogenobyrinate + 2 L-glutamine + 2 ATP + 2 H2O = hydrogenobyrinate a,c-diamide + 2 L-glutamate + 2 ADP + 2 phosphate + 2 H(+)</text>
        <dbReference type="Rhea" id="RHEA:12544"/>
        <dbReference type="ChEBI" id="CHEBI:15377"/>
        <dbReference type="ChEBI" id="CHEBI:15378"/>
        <dbReference type="ChEBI" id="CHEBI:29985"/>
        <dbReference type="ChEBI" id="CHEBI:30616"/>
        <dbReference type="ChEBI" id="CHEBI:43474"/>
        <dbReference type="ChEBI" id="CHEBI:58359"/>
        <dbReference type="ChEBI" id="CHEBI:77873"/>
        <dbReference type="ChEBI" id="CHEBI:77874"/>
        <dbReference type="ChEBI" id="CHEBI:456216"/>
        <dbReference type="EC" id="6.3.5.9"/>
    </reaction>
</comment>
<evidence type="ECO:0000259" key="8">
    <source>
        <dbReference type="Pfam" id="PF01656"/>
    </source>
</evidence>
<evidence type="ECO:0000256" key="5">
    <source>
        <dbReference type="ARBA" id="ARBA00022842"/>
    </source>
</evidence>
<keyword evidence="6 7" id="KW-0315">Glutamine amidotransferase</keyword>
<accession>A0A411YF27</accession>
<dbReference type="PANTHER" id="PTHR43873:SF1">
    <property type="entry name" value="COBYRINATE A,C-DIAMIDE SYNTHASE"/>
    <property type="match status" value="1"/>
</dbReference>
<name>A0A411YF27_9ACTN</name>
<keyword evidence="4 7" id="KW-0067">ATP-binding</keyword>
<keyword evidence="5 7" id="KW-0460">Magnesium</keyword>
<dbReference type="Pfam" id="PF01656">
    <property type="entry name" value="CbiA"/>
    <property type="match status" value="1"/>
</dbReference>
<evidence type="ECO:0000256" key="7">
    <source>
        <dbReference type="HAMAP-Rule" id="MF_00027"/>
    </source>
</evidence>
<dbReference type="SUPFAM" id="SSF52317">
    <property type="entry name" value="Class I glutamine amidotransferase-like"/>
    <property type="match status" value="1"/>
</dbReference>
<dbReference type="GO" id="GO:0042242">
    <property type="term" value="F:cobyrinic acid a,c-diamide synthase activity"/>
    <property type="evidence" value="ECO:0007669"/>
    <property type="project" value="InterPro"/>
</dbReference>
<dbReference type="GO" id="GO:0043802">
    <property type="term" value="F:hydrogenobyrinic acid a,c-diamide synthase (glutamine-hydrolysing) activity"/>
    <property type="evidence" value="ECO:0007669"/>
    <property type="project" value="UniProtKB-UniRule"/>
</dbReference>